<keyword evidence="2 4" id="KW-0479">Metal-binding</keyword>
<evidence type="ECO:0000259" key="5">
    <source>
        <dbReference type="PROSITE" id="PS51007"/>
    </source>
</evidence>
<evidence type="ECO:0000256" key="1">
    <source>
        <dbReference type="ARBA" id="ARBA00022617"/>
    </source>
</evidence>
<dbReference type="InterPro" id="IPR009056">
    <property type="entry name" value="Cyt_c-like_dom"/>
</dbReference>
<name>A0ABN1AB45_9SPHN</name>
<feature type="domain" description="Cytochrome c" evidence="5">
    <location>
        <begin position="43"/>
        <end position="166"/>
    </location>
</feature>
<keyword evidence="1 4" id="KW-0349">Heme</keyword>
<proteinExistence type="predicted"/>
<evidence type="ECO:0000256" key="2">
    <source>
        <dbReference type="ARBA" id="ARBA00022723"/>
    </source>
</evidence>
<keyword evidence="3 4" id="KW-0408">Iron</keyword>
<evidence type="ECO:0000256" key="3">
    <source>
        <dbReference type="ARBA" id="ARBA00023004"/>
    </source>
</evidence>
<comment type="caution">
    <text evidence="6">The sequence shown here is derived from an EMBL/GenBank/DDBJ whole genome shotgun (WGS) entry which is preliminary data.</text>
</comment>
<sequence>MTCAAVAQATDRLPIQAMAWLDPAQYLSALTTEPLRTAATSDQQMVVGEALFHTPTLLGGQAAKAGLSCASCHENGRDNPAFLFPNVSGDPGTADVTNSFFSSHRGNAIFDPVAIPDLTAPGKVSRATDSQELETFIRDLIVEEFNGQEPTQSVLAALSHYVRSLTVDPGKGRVAVSVESQLMAIGQAVQAAKDARARNDLKLSHLLLASARHRLGLIHERYVGKALTRQRRAIVSASRGLGDLQNFKENKGFDEASNQWERSFLKTQKLVTQTQHLSLYDPEILKAALQKTAN</sequence>
<keyword evidence="7" id="KW-1185">Reference proteome</keyword>
<dbReference type="InterPro" id="IPR036909">
    <property type="entry name" value="Cyt_c-like_dom_sf"/>
</dbReference>
<organism evidence="6 7">
    <name type="scientific">Parasphingorhabdus litoris</name>
    <dbReference type="NCBI Taxonomy" id="394733"/>
    <lineage>
        <taxon>Bacteria</taxon>
        <taxon>Pseudomonadati</taxon>
        <taxon>Pseudomonadota</taxon>
        <taxon>Alphaproteobacteria</taxon>
        <taxon>Sphingomonadales</taxon>
        <taxon>Sphingomonadaceae</taxon>
        <taxon>Parasphingorhabdus</taxon>
    </lineage>
</organism>
<evidence type="ECO:0000313" key="6">
    <source>
        <dbReference type="EMBL" id="GAA0472098.1"/>
    </source>
</evidence>
<evidence type="ECO:0000256" key="4">
    <source>
        <dbReference type="PROSITE-ProRule" id="PRU00433"/>
    </source>
</evidence>
<dbReference type="Proteomes" id="UP001500713">
    <property type="component" value="Unassembled WGS sequence"/>
</dbReference>
<protein>
    <recommendedName>
        <fullName evidence="5">Cytochrome c domain-containing protein</fullName>
    </recommendedName>
</protein>
<evidence type="ECO:0000313" key="7">
    <source>
        <dbReference type="Proteomes" id="UP001500713"/>
    </source>
</evidence>
<gene>
    <name evidence="6" type="ORF">GCM10009096_11480</name>
</gene>
<accession>A0ABN1AB45</accession>
<dbReference type="PROSITE" id="PS51007">
    <property type="entry name" value="CYTC"/>
    <property type="match status" value="1"/>
</dbReference>
<reference evidence="6 7" key="1">
    <citation type="journal article" date="2019" name="Int. J. Syst. Evol. Microbiol.">
        <title>The Global Catalogue of Microorganisms (GCM) 10K type strain sequencing project: providing services to taxonomists for standard genome sequencing and annotation.</title>
        <authorList>
            <consortium name="The Broad Institute Genomics Platform"/>
            <consortium name="The Broad Institute Genome Sequencing Center for Infectious Disease"/>
            <person name="Wu L."/>
            <person name="Ma J."/>
        </authorList>
    </citation>
    <scope>NUCLEOTIDE SEQUENCE [LARGE SCALE GENOMIC DNA]</scope>
    <source>
        <strain evidence="6 7">JCM 14162</strain>
    </source>
</reference>
<dbReference type="EMBL" id="BAAAEM010000002">
    <property type="protein sequence ID" value="GAA0472098.1"/>
    <property type="molecule type" value="Genomic_DNA"/>
</dbReference>
<dbReference type="SUPFAM" id="SSF46626">
    <property type="entry name" value="Cytochrome c"/>
    <property type="match status" value="1"/>
</dbReference>